<evidence type="ECO:0000256" key="6">
    <source>
        <dbReference type="SAM" id="Phobius"/>
    </source>
</evidence>
<dbReference type="PANTHER" id="PTHR30093">
    <property type="entry name" value="GENERAL SECRETION PATHWAY PROTEIN G"/>
    <property type="match status" value="1"/>
</dbReference>
<evidence type="ECO:0000256" key="3">
    <source>
        <dbReference type="ARBA" id="ARBA00022692"/>
    </source>
</evidence>
<dbReference type="InterPro" id="IPR012902">
    <property type="entry name" value="N_methyl_site"/>
</dbReference>
<dbReference type="SUPFAM" id="SSF54523">
    <property type="entry name" value="Pili subunits"/>
    <property type="match status" value="1"/>
</dbReference>
<keyword evidence="3 6" id="KW-0812">Transmembrane</keyword>
<evidence type="ECO:0000256" key="1">
    <source>
        <dbReference type="ARBA" id="ARBA00004167"/>
    </source>
</evidence>
<dbReference type="Pfam" id="PF07963">
    <property type="entry name" value="N_methyl"/>
    <property type="match status" value="1"/>
</dbReference>
<protein>
    <submittedName>
        <fullName evidence="7">Type II secretion system protein G</fullName>
    </submittedName>
</protein>
<evidence type="ECO:0000256" key="4">
    <source>
        <dbReference type="ARBA" id="ARBA00022989"/>
    </source>
</evidence>
<dbReference type="EMBL" id="MLJW01000039">
    <property type="protein sequence ID" value="OIR07174.1"/>
    <property type="molecule type" value="Genomic_DNA"/>
</dbReference>
<name>A0A1J5T4U7_9ZZZZ</name>
<comment type="caution">
    <text evidence="7">The sequence shown here is derived from an EMBL/GenBank/DDBJ whole genome shotgun (WGS) entry which is preliminary data.</text>
</comment>
<organism evidence="7">
    <name type="scientific">mine drainage metagenome</name>
    <dbReference type="NCBI Taxonomy" id="410659"/>
    <lineage>
        <taxon>unclassified sequences</taxon>
        <taxon>metagenomes</taxon>
        <taxon>ecological metagenomes</taxon>
    </lineage>
</organism>
<dbReference type="GO" id="GO:0016020">
    <property type="term" value="C:membrane"/>
    <property type="evidence" value="ECO:0007669"/>
    <property type="project" value="UniProtKB-SubCell"/>
</dbReference>
<keyword evidence="2" id="KW-0488">Methylation</keyword>
<evidence type="ECO:0000256" key="2">
    <source>
        <dbReference type="ARBA" id="ARBA00022481"/>
    </source>
</evidence>
<dbReference type="Gene3D" id="3.30.700.10">
    <property type="entry name" value="Glycoprotein, Type 4 Pilin"/>
    <property type="match status" value="1"/>
</dbReference>
<keyword evidence="4 6" id="KW-1133">Transmembrane helix</keyword>
<dbReference type="AlphaFoldDB" id="A0A1J5T4U7"/>
<keyword evidence="5 6" id="KW-0472">Membrane</keyword>
<feature type="transmembrane region" description="Helical" evidence="6">
    <location>
        <begin position="7"/>
        <end position="28"/>
    </location>
</feature>
<reference evidence="7" key="1">
    <citation type="submission" date="2016-10" db="EMBL/GenBank/DDBJ databases">
        <title>Sequence of Gallionella enrichment culture.</title>
        <authorList>
            <person name="Poehlein A."/>
            <person name="Muehling M."/>
            <person name="Daniel R."/>
        </authorList>
    </citation>
    <scope>NUCLEOTIDE SEQUENCE</scope>
</reference>
<comment type="subcellular location">
    <subcellularLocation>
        <location evidence="1">Membrane</location>
        <topology evidence="1">Single-pass membrane protein</topology>
    </subcellularLocation>
</comment>
<dbReference type="PANTHER" id="PTHR30093:SF44">
    <property type="entry name" value="TYPE II SECRETION SYSTEM CORE PROTEIN G"/>
    <property type="match status" value="1"/>
</dbReference>
<accession>A0A1J5T4U7</accession>
<dbReference type="InterPro" id="IPR045584">
    <property type="entry name" value="Pilin-like"/>
</dbReference>
<proteinExistence type="predicted"/>
<evidence type="ECO:0000313" key="7">
    <source>
        <dbReference type="EMBL" id="OIR07174.1"/>
    </source>
</evidence>
<sequence>MKHEQQGFTLIELIVVIVILGILAATALPKFIDLKSDASTAAVQGVAGALSSAAATNYASYQVAASKAVTIGNCQDVSNALLGGLPSTDYPIASLAATSAGVAVTCTLTGKNSATANFTAIGT</sequence>
<gene>
    <name evidence="7" type="primary">xcpT_6</name>
    <name evidence="7" type="ORF">GALL_107630</name>
</gene>
<evidence type="ECO:0000256" key="5">
    <source>
        <dbReference type="ARBA" id="ARBA00023136"/>
    </source>
</evidence>
<dbReference type="PROSITE" id="PS00409">
    <property type="entry name" value="PROKAR_NTER_METHYL"/>
    <property type="match status" value="1"/>
</dbReference>
<dbReference type="NCBIfam" id="TIGR02532">
    <property type="entry name" value="IV_pilin_GFxxxE"/>
    <property type="match status" value="1"/>
</dbReference>